<keyword evidence="8" id="KW-0862">Zinc</keyword>
<comment type="function">
    <text evidence="9">Hydrolase that can remove conjugated ubiquitin from proteins and may therefore play an important regulatory role at the level of protein turnover by preventing degradation.</text>
</comment>
<evidence type="ECO:0000259" key="10">
    <source>
        <dbReference type="PROSITE" id="PS50802"/>
    </source>
</evidence>
<evidence type="ECO:0000256" key="9">
    <source>
        <dbReference type="RuleBase" id="RU367104"/>
    </source>
</evidence>
<evidence type="ECO:0000313" key="12">
    <source>
        <dbReference type="Proteomes" id="UP000276133"/>
    </source>
</evidence>
<dbReference type="Proteomes" id="UP000276133">
    <property type="component" value="Unassembled WGS sequence"/>
</dbReference>
<dbReference type="SUPFAM" id="SSF54236">
    <property type="entry name" value="Ubiquitin-like"/>
    <property type="match status" value="1"/>
</dbReference>
<dbReference type="InterPro" id="IPR057766">
    <property type="entry name" value="Znf-C2H2_OTU1-like_C"/>
</dbReference>
<dbReference type="InterPro" id="IPR003323">
    <property type="entry name" value="OTU_dom"/>
</dbReference>
<dbReference type="GO" id="GO:0030968">
    <property type="term" value="P:endoplasmic reticulum unfolded protein response"/>
    <property type="evidence" value="ECO:0007669"/>
    <property type="project" value="TreeGrafter"/>
</dbReference>
<dbReference type="CDD" id="cd17059">
    <property type="entry name" value="Ubl_OTU1"/>
    <property type="match status" value="1"/>
</dbReference>
<dbReference type="PROSITE" id="PS50802">
    <property type="entry name" value="OTU"/>
    <property type="match status" value="1"/>
</dbReference>
<dbReference type="PANTHER" id="PTHR13312">
    <property type="entry name" value="HIV-INDUCED PROTEIN-7-LIKE PROTEASE"/>
    <property type="match status" value="1"/>
</dbReference>
<evidence type="ECO:0000256" key="4">
    <source>
        <dbReference type="ARBA" id="ARBA00022771"/>
    </source>
</evidence>
<dbReference type="Gene3D" id="3.10.20.90">
    <property type="entry name" value="Phosphatidylinositol 3-kinase Catalytic Subunit, Chain A, domain 1"/>
    <property type="match status" value="1"/>
</dbReference>
<feature type="domain" description="OTU" evidence="10">
    <location>
        <begin position="97"/>
        <end position="221"/>
    </location>
</feature>
<comment type="caution">
    <text evidence="11">The sequence shown here is derived from an EMBL/GenBank/DDBJ whole genome shotgun (WGS) entry which is preliminary data.</text>
</comment>
<comment type="catalytic activity">
    <reaction evidence="1 9">
        <text>Thiol-dependent hydrolysis of ester, thioester, amide, peptide and isopeptide bonds formed by the C-terminal Gly of ubiquitin (a 76-residue protein attached to proteins as an intracellular targeting signal).</text>
        <dbReference type="EC" id="3.4.19.12"/>
    </reaction>
</comment>
<keyword evidence="9" id="KW-0963">Cytoplasm</keyword>
<dbReference type="EC" id="3.4.19.12" evidence="9"/>
<dbReference type="GO" id="GO:0005829">
    <property type="term" value="C:cytosol"/>
    <property type="evidence" value="ECO:0007669"/>
    <property type="project" value="TreeGrafter"/>
</dbReference>
<accession>A0A3M7T7K9</accession>
<dbReference type="InterPro" id="IPR024682">
    <property type="entry name" value="Npl4_Ub-like_dom"/>
</dbReference>
<dbReference type="Pfam" id="PF24560">
    <property type="entry name" value="zf-C2H2_OTU1_C"/>
    <property type="match status" value="1"/>
</dbReference>
<dbReference type="Pfam" id="PF02338">
    <property type="entry name" value="OTU"/>
    <property type="match status" value="1"/>
</dbReference>
<evidence type="ECO:0000256" key="5">
    <source>
        <dbReference type="ARBA" id="ARBA00022786"/>
    </source>
</evidence>
<keyword evidence="4" id="KW-0863">Zinc-finger</keyword>
<dbReference type="AlphaFoldDB" id="A0A3M7T7K9"/>
<dbReference type="STRING" id="10195.A0A3M7T7K9"/>
<evidence type="ECO:0000256" key="6">
    <source>
        <dbReference type="ARBA" id="ARBA00022801"/>
    </source>
</evidence>
<keyword evidence="6 9" id="KW-0378">Hydrolase</keyword>
<keyword evidence="5 9" id="KW-0833">Ubl conjugation pathway</keyword>
<dbReference type="SUPFAM" id="SSF54001">
    <property type="entry name" value="Cysteine proteinases"/>
    <property type="match status" value="1"/>
</dbReference>
<keyword evidence="12" id="KW-1185">Reference proteome</keyword>
<dbReference type="GO" id="GO:0016579">
    <property type="term" value="P:protein deubiquitination"/>
    <property type="evidence" value="ECO:0007669"/>
    <property type="project" value="TreeGrafter"/>
</dbReference>
<protein>
    <recommendedName>
        <fullName evidence="9">Ubiquitin thioesterase OTU</fullName>
        <ecNumber evidence="9">3.4.19.12</ecNumber>
    </recommendedName>
</protein>
<dbReference type="Pfam" id="PF11543">
    <property type="entry name" value="UN_NPL4"/>
    <property type="match status" value="1"/>
</dbReference>
<evidence type="ECO:0000256" key="7">
    <source>
        <dbReference type="ARBA" id="ARBA00022807"/>
    </source>
</evidence>
<evidence type="ECO:0000256" key="1">
    <source>
        <dbReference type="ARBA" id="ARBA00000707"/>
    </source>
</evidence>
<evidence type="ECO:0000256" key="8">
    <source>
        <dbReference type="ARBA" id="ARBA00022833"/>
    </source>
</evidence>
<comment type="subcellular location">
    <subcellularLocation>
        <location evidence="9">Cytoplasm</location>
    </subcellularLocation>
</comment>
<dbReference type="GO" id="GO:0005634">
    <property type="term" value="C:nucleus"/>
    <property type="evidence" value="ECO:0007669"/>
    <property type="project" value="TreeGrafter"/>
</dbReference>
<dbReference type="InterPro" id="IPR029071">
    <property type="entry name" value="Ubiquitin-like_domsf"/>
</dbReference>
<dbReference type="PANTHER" id="PTHR13312:SF0">
    <property type="entry name" value="UBIQUITIN THIOESTERASE OTU1"/>
    <property type="match status" value="1"/>
</dbReference>
<dbReference type="GO" id="GO:0036503">
    <property type="term" value="P:ERAD pathway"/>
    <property type="evidence" value="ECO:0007669"/>
    <property type="project" value="TreeGrafter"/>
</dbReference>
<evidence type="ECO:0000313" key="11">
    <source>
        <dbReference type="EMBL" id="RNA43965.1"/>
    </source>
</evidence>
<dbReference type="InterPro" id="IPR038765">
    <property type="entry name" value="Papain-like_cys_pep_sf"/>
</dbReference>
<dbReference type="CDD" id="cd22745">
    <property type="entry name" value="OTU_OTU1"/>
    <property type="match status" value="1"/>
</dbReference>
<dbReference type="InterPro" id="IPR048857">
    <property type="entry name" value="OTU1_Ubl"/>
</dbReference>
<dbReference type="OrthoDB" id="65596at2759"/>
<dbReference type="GO" id="GO:0008270">
    <property type="term" value="F:zinc ion binding"/>
    <property type="evidence" value="ECO:0007669"/>
    <property type="project" value="UniProtKB-KW"/>
</dbReference>
<keyword evidence="3" id="KW-0479">Metal-binding</keyword>
<proteinExistence type="predicted"/>
<evidence type="ECO:0000256" key="2">
    <source>
        <dbReference type="ARBA" id="ARBA00022670"/>
    </source>
</evidence>
<gene>
    <name evidence="11" type="ORF">BpHYR1_022580</name>
</gene>
<reference evidence="11 12" key="1">
    <citation type="journal article" date="2018" name="Sci. Rep.">
        <title>Genomic signatures of local adaptation to the degree of environmental predictability in rotifers.</title>
        <authorList>
            <person name="Franch-Gras L."/>
            <person name="Hahn C."/>
            <person name="Garcia-Roger E.M."/>
            <person name="Carmona M.J."/>
            <person name="Serra M."/>
            <person name="Gomez A."/>
        </authorList>
    </citation>
    <scope>NUCLEOTIDE SEQUENCE [LARGE SCALE GENOMIC DNA]</scope>
    <source>
        <strain evidence="11">HYR1</strain>
    </source>
</reference>
<name>A0A3M7T7K9_BRAPC</name>
<keyword evidence="2" id="KW-0645">Protease</keyword>
<dbReference type="GO" id="GO:0004843">
    <property type="term" value="F:cysteine-type deubiquitinase activity"/>
    <property type="evidence" value="ECO:0007669"/>
    <property type="project" value="UniProtKB-UniRule"/>
</dbReference>
<evidence type="ECO:0000256" key="3">
    <source>
        <dbReference type="ARBA" id="ARBA00022723"/>
    </source>
</evidence>
<dbReference type="EMBL" id="REGN01000168">
    <property type="protein sequence ID" value="RNA43965.1"/>
    <property type="molecule type" value="Genomic_DNA"/>
</dbReference>
<keyword evidence="7 9" id="KW-0788">Thiol protease</keyword>
<organism evidence="11 12">
    <name type="scientific">Brachionus plicatilis</name>
    <name type="common">Marine rotifer</name>
    <name type="synonym">Brachionus muelleri</name>
    <dbReference type="NCBI Taxonomy" id="10195"/>
    <lineage>
        <taxon>Eukaryota</taxon>
        <taxon>Metazoa</taxon>
        <taxon>Spiralia</taxon>
        <taxon>Gnathifera</taxon>
        <taxon>Rotifera</taxon>
        <taxon>Eurotatoria</taxon>
        <taxon>Monogononta</taxon>
        <taxon>Pseudotrocha</taxon>
        <taxon>Ploima</taxon>
        <taxon>Brachionidae</taxon>
        <taxon>Brachionus</taxon>
    </lineage>
</organism>
<sequence length="293" mass="33000">MVGKSILLRVRTKSGIVRIDSLTSESNLQDLKKAIAAATALDENKFKMLSGYPPKLLTSSNQHTTLEHHSIKNGEMITLEETQSVSASPPAKQQAQLCRKVVPADNSCLFTSINYLMKGILDLNCQKEMRELIARTVRNDPVYFNEAILGKANSAYCDWIRNSTSWGGSIEIVILSKYFKMEICVVDIRSCRIDRFGEDCSYAKRIFVLYDGIHYDPINLIRENGSVQTQFSTDDDITFVKAISLAEEARTARKFTDVNNFKLRCLVCQEPLVGEKQAQEHAKTTAHINFGEF</sequence>
<dbReference type="Gene3D" id="3.90.70.80">
    <property type="match status" value="1"/>
</dbReference>